<evidence type="ECO:0000256" key="3">
    <source>
        <dbReference type="ARBA" id="ARBA00022989"/>
    </source>
</evidence>
<evidence type="ECO:0000313" key="10">
    <source>
        <dbReference type="Proteomes" id="UP000002574"/>
    </source>
</evidence>
<organism evidence="9 10">
    <name type="scientific">Hydrogenobacter thermophilus (strain DSM 6534 / IAM 12695 / TK-6)</name>
    <dbReference type="NCBI Taxonomy" id="608538"/>
    <lineage>
        <taxon>Bacteria</taxon>
        <taxon>Pseudomonadati</taxon>
        <taxon>Aquificota</taxon>
        <taxon>Aquificia</taxon>
        <taxon>Aquificales</taxon>
        <taxon>Aquificaceae</taxon>
        <taxon>Hydrogenobacter</taxon>
    </lineage>
</organism>
<feature type="transmembrane region" description="Helical" evidence="6">
    <location>
        <begin position="551"/>
        <end position="571"/>
    </location>
</feature>
<comment type="subcellular location">
    <subcellularLocation>
        <location evidence="1">Endomembrane system</location>
        <topology evidence="1">Multi-pass membrane protein</topology>
    </subcellularLocation>
    <subcellularLocation>
        <location evidence="5">Membrane</location>
        <topology evidence="5">Multi-pass membrane protein</topology>
    </subcellularLocation>
</comment>
<dbReference type="PATRIC" id="fig|608538.5.peg.415"/>
<dbReference type="GO" id="GO:0008137">
    <property type="term" value="F:NADH dehydrogenase (ubiquinone) activity"/>
    <property type="evidence" value="ECO:0007669"/>
    <property type="project" value="InterPro"/>
</dbReference>
<dbReference type="Pfam" id="PF00361">
    <property type="entry name" value="Proton_antipo_M"/>
    <property type="match status" value="1"/>
</dbReference>
<dbReference type="InterPro" id="IPR001516">
    <property type="entry name" value="Proton_antipo_N"/>
</dbReference>
<keyword evidence="3 6" id="KW-1133">Transmembrane helix</keyword>
<dbReference type="InterPro" id="IPR003945">
    <property type="entry name" value="NU5C-like"/>
</dbReference>
<dbReference type="EMBL" id="AP011112">
    <property type="protein sequence ID" value="BAI68874.1"/>
    <property type="molecule type" value="Genomic_DNA"/>
</dbReference>
<dbReference type="Proteomes" id="UP000002574">
    <property type="component" value="Chromosome"/>
</dbReference>
<dbReference type="NCBIfam" id="NF005141">
    <property type="entry name" value="PRK06590.1"/>
    <property type="match status" value="1"/>
</dbReference>
<keyword evidence="10" id="KW-1185">Reference proteome</keyword>
<evidence type="ECO:0000256" key="2">
    <source>
        <dbReference type="ARBA" id="ARBA00022692"/>
    </source>
</evidence>
<dbReference type="Gene3D" id="1.20.5.2700">
    <property type="match status" value="1"/>
</dbReference>
<dbReference type="GO" id="GO:0015990">
    <property type="term" value="P:electron transport coupled proton transport"/>
    <property type="evidence" value="ECO:0007669"/>
    <property type="project" value="TreeGrafter"/>
</dbReference>
<dbReference type="GO" id="GO:0003954">
    <property type="term" value="F:NADH dehydrogenase activity"/>
    <property type="evidence" value="ECO:0007669"/>
    <property type="project" value="TreeGrafter"/>
</dbReference>
<dbReference type="KEGG" id="hte:Hydth_0409"/>
<dbReference type="InterPro" id="IPR001750">
    <property type="entry name" value="ND/Mrp_TM"/>
</dbReference>
<feature type="transmembrane region" description="Helical" evidence="6">
    <location>
        <begin position="476"/>
        <end position="497"/>
    </location>
</feature>
<accession>D3DGC2</accession>
<protein>
    <submittedName>
        <fullName evidence="9">NADH dehydrogenase chain L</fullName>
    </submittedName>
</protein>
<feature type="transmembrane region" description="Helical" evidence="6">
    <location>
        <begin position="329"/>
        <end position="347"/>
    </location>
</feature>
<dbReference type="STRING" id="608538.HTH_0410"/>
<gene>
    <name evidence="9" type="primary">nuoL3</name>
    <name evidence="9" type="ordered locus">HTH_0410</name>
</gene>
<dbReference type="InterPro" id="IPR018393">
    <property type="entry name" value="NADHpl_OxRdtase_5_subgr"/>
</dbReference>
<dbReference type="KEGG" id="hth:HTH_0410"/>
<evidence type="ECO:0000256" key="6">
    <source>
        <dbReference type="SAM" id="Phobius"/>
    </source>
</evidence>
<proteinExistence type="predicted"/>
<dbReference type="Pfam" id="PF00662">
    <property type="entry name" value="Proton_antipo_N"/>
    <property type="match status" value="1"/>
</dbReference>
<dbReference type="GO" id="GO:0016020">
    <property type="term" value="C:membrane"/>
    <property type="evidence" value="ECO:0007669"/>
    <property type="project" value="UniProtKB-SubCell"/>
</dbReference>
<dbReference type="RefSeq" id="WP_012963057.1">
    <property type="nucleotide sequence ID" value="NC_013799.1"/>
</dbReference>
<keyword evidence="4 6" id="KW-0472">Membrane</keyword>
<feature type="transmembrane region" description="Helical" evidence="6">
    <location>
        <begin position="272"/>
        <end position="291"/>
    </location>
</feature>
<feature type="transmembrane region" description="Helical" evidence="6">
    <location>
        <begin position="367"/>
        <end position="387"/>
    </location>
</feature>
<name>D3DGC2_HYDTT</name>
<feature type="transmembrane region" description="Helical" evidence="6">
    <location>
        <begin position="443"/>
        <end position="464"/>
    </location>
</feature>
<dbReference type="PANTHER" id="PTHR42829">
    <property type="entry name" value="NADH-UBIQUINONE OXIDOREDUCTASE CHAIN 5"/>
    <property type="match status" value="1"/>
</dbReference>
<dbReference type="GO" id="GO:0012505">
    <property type="term" value="C:endomembrane system"/>
    <property type="evidence" value="ECO:0007669"/>
    <property type="project" value="UniProtKB-SubCell"/>
</dbReference>
<dbReference type="NCBIfam" id="TIGR01974">
    <property type="entry name" value="NDH_I_L"/>
    <property type="match status" value="1"/>
</dbReference>
<feature type="domain" description="NADH:quinone oxidoreductase/Mrp antiporter transmembrane" evidence="7">
    <location>
        <begin position="126"/>
        <end position="414"/>
    </location>
</feature>
<feature type="transmembrane region" description="Helical" evidence="6">
    <location>
        <begin position="132"/>
        <end position="152"/>
    </location>
</feature>
<feature type="transmembrane region" description="Helical" evidence="6">
    <location>
        <begin position="27"/>
        <end position="47"/>
    </location>
</feature>
<keyword evidence="2 5" id="KW-0812">Transmembrane</keyword>
<feature type="transmembrane region" description="Helical" evidence="6">
    <location>
        <begin position="241"/>
        <end position="260"/>
    </location>
</feature>
<feature type="transmembrane region" description="Helical" evidence="6">
    <location>
        <begin position="68"/>
        <end position="95"/>
    </location>
</feature>
<dbReference type="eggNOG" id="COG1009">
    <property type="taxonomic scope" value="Bacteria"/>
</dbReference>
<feature type="transmembrane region" description="Helical" evidence="6">
    <location>
        <begin position="107"/>
        <end position="125"/>
    </location>
</feature>
<evidence type="ECO:0000259" key="8">
    <source>
        <dbReference type="Pfam" id="PF00662"/>
    </source>
</evidence>
<evidence type="ECO:0000256" key="4">
    <source>
        <dbReference type="ARBA" id="ARBA00023136"/>
    </source>
</evidence>
<feature type="transmembrane region" description="Helical" evidence="6">
    <location>
        <begin position="297"/>
        <end position="317"/>
    </location>
</feature>
<dbReference type="PRINTS" id="PR01435">
    <property type="entry name" value="NPOXDRDTASE5"/>
</dbReference>
<dbReference type="GO" id="GO:0042773">
    <property type="term" value="P:ATP synthesis coupled electron transport"/>
    <property type="evidence" value="ECO:0007669"/>
    <property type="project" value="InterPro"/>
</dbReference>
<evidence type="ECO:0000256" key="5">
    <source>
        <dbReference type="RuleBase" id="RU000320"/>
    </source>
</evidence>
<reference evidence="9 10" key="1">
    <citation type="journal article" date="2010" name="J. Bacteriol.">
        <title>Complete genome sequence of the thermophilic, obligately chemolithoautotrophic hydrogen-oxidizing bacterium Hydrogenobacter thermophilus TK-6.</title>
        <authorList>
            <person name="Arai H."/>
            <person name="Kanbe H."/>
            <person name="Ishii M."/>
            <person name="Igarashi Y."/>
        </authorList>
    </citation>
    <scope>NUCLEOTIDE SEQUENCE [LARGE SCALE GENOMIC DNA]</scope>
    <source>
        <strain evidence="10">DSM 6534 / IAM 12695 / TK-6</strain>
    </source>
</reference>
<sequence length="628" mass="69119">MEALVLFLPLFAFLVVGLLGRYMGDLLSALITIGAGLLSFVLSLTILSKAISSPFSVKLYDFLPFLSFGLYFDALSSITSAVVTLVACLIFVYSIGYMHNLFGHWTFKFYAYLSLFLFAMLLIVLSDNLLGIFFGWEGVGLASYLLIGYFHTQKKAADASLEAFVMNRVGDWLFIFGIISSFYIFGSLSLLDIFGKVSSVPSALLSVCALLLFGGAVGKSGQLPLHTWLPNAMAGPTPVSALLHAATMVAAGVYMVARLYPLFEATPESLKVVALIGGITALFAALAATSHTDIKKIIAFSTMSQLGLMYLALGLGDKAGAMFHLTTHAFFKALLFLAAGSVIHAFHHQVYDIYQVGGLKKYMPATYWSFIVGALALSGIFPLSGFFSKDRIISSAYEAGTGWGLLASFVSLLTAYYIFREGFVMFVSKREYEEKPHESEKVMVLPMVALSVLSVVSGLIEGWYMRVMGSKSELHLSIAISSVLIGLTGIGIAYAVYVKGAIDHRRAYRALKPIADTFREQFYTEKLYHKLIAYGYLVVSKALYRIGDRITIDGFINLLAFLYFKVVRFLWMKLDIMVVDLFVNGVAKLSFKTGRYVRNLQTGLLNNYVLFLLMGIVFILGVITYSLR</sequence>
<dbReference type="PANTHER" id="PTHR42829:SF2">
    <property type="entry name" value="NADH-UBIQUINONE OXIDOREDUCTASE CHAIN 5"/>
    <property type="match status" value="1"/>
</dbReference>
<feature type="transmembrane region" description="Helical" evidence="6">
    <location>
        <begin position="399"/>
        <end position="419"/>
    </location>
</feature>
<feature type="domain" description="NADH-Ubiquinone oxidoreductase (complex I) chain 5 N-terminal" evidence="8">
    <location>
        <begin position="66"/>
        <end position="100"/>
    </location>
</feature>
<dbReference type="PRINTS" id="PR01434">
    <property type="entry name" value="NADHDHGNASE5"/>
</dbReference>
<evidence type="ECO:0000256" key="1">
    <source>
        <dbReference type="ARBA" id="ARBA00004127"/>
    </source>
</evidence>
<feature type="transmembrane region" description="Helical" evidence="6">
    <location>
        <begin position="172"/>
        <end position="191"/>
    </location>
</feature>
<evidence type="ECO:0000259" key="7">
    <source>
        <dbReference type="Pfam" id="PF00361"/>
    </source>
</evidence>
<dbReference type="OrthoDB" id="9807568at2"/>
<feature type="transmembrane region" description="Helical" evidence="6">
    <location>
        <begin position="608"/>
        <end position="627"/>
    </location>
</feature>
<dbReference type="AlphaFoldDB" id="D3DGC2"/>
<evidence type="ECO:0000313" key="9">
    <source>
        <dbReference type="EMBL" id="BAI68874.1"/>
    </source>
</evidence>